<keyword evidence="4" id="KW-1185">Reference proteome</keyword>
<dbReference type="EMBL" id="WSES01000003">
    <property type="protein sequence ID" value="MVW60536.1"/>
    <property type="molecule type" value="Genomic_DNA"/>
</dbReference>
<feature type="transmembrane region" description="Helical" evidence="1">
    <location>
        <begin position="264"/>
        <end position="287"/>
    </location>
</feature>
<feature type="transmembrane region" description="Helical" evidence="1">
    <location>
        <begin position="111"/>
        <end position="132"/>
    </location>
</feature>
<feature type="transmembrane region" description="Helical" evidence="1">
    <location>
        <begin position="21"/>
        <end position="43"/>
    </location>
</feature>
<keyword evidence="3" id="KW-0808">Transferase</keyword>
<dbReference type="InterPro" id="IPR050879">
    <property type="entry name" value="Acyltransferase_3"/>
</dbReference>
<feature type="transmembrane region" description="Helical" evidence="1">
    <location>
        <begin position="307"/>
        <end position="327"/>
    </location>
</feature>
<keyword evidence="1" id="KW-0812">Transmembrane</keyword>
<name>A0A7X3FYV3_9BURK</name>
<feature type="transmembrane region" description="Helical" evidence="1">
    <location>
        <begin position="242"/>
        <end position="258"/>
    </location>
</feature>
<sequence length="399" mass="44410">MAINKMPRITFQAHSQAGDDCWHSVVISLLRGLAAIEVAAAHLRADVYPGMRTVVDPSIWFKGFTFATGFAHHAVLVFFVISGWLVGGSLLDKIRQPNAIASYAIDRVTRLWTVLMPTFVLTLLFGFATGIVDAQDVDFHLANDYSAVVFGANLVGLQTIAVPAFGGNFPLWSLANETWYYILFPLLVVLLRAPGRVLRVACGATLLVLAALLPAAIVGYFVIWLLGVAFSRIRIECSTGQRTGWLILVAALWAYYRLTGDMNAFTLANLLPDLGCSLVFLVLLSSLQFKAAATSRLRPRLTRIGSFFAEFSFSLYVLHVPLIGLLQHWTLKRWGLRELSPHEPLHFALYLAMLATLLVGAYLSYRLFESHTYQIRRLLKRMLLQRPARTPVAPTFRAD</sequence>
<comment type="caution">
    <text evidence="3">The sequence shown here is derived from an EMBL/GenBank/DDBJ whole genome shotgun (WGS) entry which is preliminary data.</text>
</comment>
<proteinExistence type="predicted"/>
<accession>A0A7X3FYV3</accession>
<evidence type="ECO:0000313" key="4">
    <source>
        <dbReference type="Proteomes" id="UP000443353"/>
    </source>
</evidence>
<dbReference type="PANTHER" id="PTHR23028">
    <property type="entry name" value="ACETYLTRANSFERASE"/>
    <property type="match status" value="1"/>
</dbReference>
<dbReference type="RefSeq" id="WP_056128021.1">
    <property type="nucleotide sequence ID" value="NZ_WSES01000003.1"/>
</dbReference>
<feature type="transmembrane region" description="Helical" evidence="1">
    <location>
        <begin position="178"/>
        <end position="195"/>
    </location>
</feature>
<dbReference type="Pfam" id="PF01757">
    <property type="entry name" value="Acyl_transf_3"/>
    <property type="match status" value="1"/>
</dbReference>
<feature type="transmembrane region" description="Helical" evidence="1">
    <location>
        <begin position="144"/>
        <end position="166"/>
    </location>
</feature>
<keyword evidence="3" id="KW-0012">Acyltransferase</keyword>
<gene>
    <name evidence="3" type="ORF">GPY61_11395</name>
</gene>
<feature type="domain" description="Acyltransferase 3" evidence="2">
    <location>
        <begin position="27"/>
        <end position="362"/>
    </location>
</feature>
<dbReference type="PANTHER" id="PTHR23028:SF53">
    <property type="entry name" value="ACYL_TRANSF_3 DOMAIN-CONTAINING PROTEIN"/>
    <property type="match status" value="1"/>
</dbReference>
<keyword evidence="1" id="KW-0472">Membrane</keyword>
<dbReference type="InterPro" id="IPR002656">
    <property type="entry name" value="Acyl_transf_3_dom"/>
</dbReference>
<dbReference type="GO" id="GO:0016020">
    <property type="term" value="C:membrane"/>
    <property type="evidence" value="ECO:0007669"/>
    <property type="project" value="TreeGrafter"/>
</dbReference>
<dbReference type="GO" id="GO:0016747">
    <property type="term" value="F:acyltransferase activity, transferring groups other than amino-acyl groups"/>
    <property type="evidence" value="ECO:0007669"/>
    <property type="project" value="InterPro"/>
</dbReference>
<evidence type="ECO:0000313" key="3">
    <source>
        <dbReference type="EMBL" id="MVW60536.1"/>
    </source>
</evidence>
<feature type="transmembrane region" description="Helical" evidence="1">
    <location>
        <begin position="63"/>
        <end position="91"/>
    </location>
</feature>
<protein>
    <submittedName>
        <fullName evidence="3">Acyltransferase family protein</fullName>
    </submittedName>
</protein>
<keyword evidence="1" id="KW-1133">Transmembrane helix</keyword>
<feature type="transmembrane region" description="Helical" evidence="1">
    <location>
        <begin position="207"/>
        <end position="230"/>
    </location>
</feature>
<dbReference type="Proteomes" id="UP000443353">
    <property type="component" value="Unassembled WGS sequence"/>
</dbReference>
<organism evidence="3 4">
    <name type="scientific">Massilia cellulosiltytica</name>
    <dbReference type="NCBI Taxonomy" id="2683234"/>
    <lineage>
        <taxon>Bacteria</taxon>
        <taxon>Pseudomonadati</taxon>
        <taxon>Pseudomonadota</taxon>
        <taxon>Betaproteobacteria</taxon>
        <taxon>Burkholderiales</taxon>
        <taxon>Oxalobacteraceae</taxon>
        <taxon>Telluria group</taxon>
        <taxon>Massilia</taxon>
    </lineage>
</organism>
<feature type="transmembrane region" description="Helical" evidence="1">
    <location>
        <begin position="347"/>
        <end position="368"/>
    </location>
</feature>
<dbReference type="AlphaFoldDB" id="A0A7X3FYV3"/>
<dbReference type="GO" id="GO:0009103">
    <property type="term" value="P:lipopolysaccharide biosynthetic process"/>
    <property type="evidence" value="ECO:0007669"/>
    <property type="project" value="TreeGrafter"/>
</dbReference>
<evidence type="ECO:0000259" key="2">
    <source>
        <dbReference type="Pfam" id="PF01757"/>
    </source>
</evidence>
<reference evidence="3 4" key="1">
    <citation type="submission" date="2019-12" db="EMBL/GenBank/DDBJ databases">
        <authorList>
            <person name="Li C."/>
            <person name="Zhao J."/>
        </authorList>
    </citation>
    <scope>NUCLEOTIDE SEQUENCE [LARGE SCALE GENOMIC DNA]</scope>
    <source>
        <strain evidence="3 4">NEAU-DD11</strain>
    </source>
</reference>
<evidence type="ECO:0000256" key="1">
    <source>
        <dbReference type="SAM" id="Phobius"/>
    </source>
</evidence>